<name>A0ABY6IK93_9HYPH</name>
<dbReference type="SUPFAM" id="SSF103370">
    <property type="entry name" value="NinB"/>
    <property type="match status" value="1"/>
</dbReference>
<dbReference type="Gene3D" id="1.10.3790.10">
    <property type="entry name" value="NinB"/>
    <property type="match status" value="1"/>
</dbReference>
<organism evidence="1 2">
    <name type="scientific">Pelagibacterium flavum</name>
    <dbReference type="NCBI Taxonomy" id="2984530"/>
    <lineage>
        <taxon>Bacteria</taxon>
        <taxon>Pseudomonadati</taxon>
        <taxon>Pseudomonadota</taxon>
        <taxon>Alphaproteobacteria</taxon>
        <taxon>Hyphomicrobiales</taxon>
        <taxon>Devosiaceae</taxon>
        <taxon>Pelagibacterium</taxon>
    </lineage>
</organism>
<dbReference type="Proteomes" id="UP001163882">
    <property type="component" value="Chromosome"/>
</dbReference>
<keyword evidence="2" id="KW-1185">Reference proteome</keyword>
<reference evidence="1" key="1">
    <citation type="submission" date="2022-10" db="EMBL/GenBank/DDBJ databases">
        <title>YIM 151497 complete genome.</title>
        <authorList>
            <person name="Chen X."/>
        </authorList>
    </citation>
    <scope>NUCLEOTIDE SEQUENCE</scope>
    <source>
        <strain evidence="1">YIM 151497</strain>
    </source>
</reference>
<dbReference type="InterPro" id="IPR036619">
    <property type="entry name" value="NinB_sf"/>
</dbReference>
<sequence length="152" mass="17847">MPTRTVKNADELELLKVYLDGRKLPFTVQIEDGRNRSNEQNRLSHKWYAEIADQTGEHVEDVRARCKLEIGVPILRQSNEKFRATYDKSIRPLPYEAKLEAIRDMDIPVTRLMKVPEMTKYMELVFQRHAEFGIELTIPPDRYAFDPERKAA</sequence>
<gene>
    <name evidence="1" type="ORF">OF122_13185</name>
</gene>
<proteinExistence type="predicted"/>
<evidence type="ECO:0000313" key="2">
    <source>
        <dbReference type="Proteomes" id="UP001163882"/>
    </source>
</evidence>
<protein>
    <submittedName>
        <fullName evidence="1">Uncharacterized protein</fullName>
    </submittedName>
</protein>
<evidence type="ECO:0000313" key="1">
    <source>
        <dbReference type="EMBL" id="UYQ71013.1"/>
    </source>
</evidence>
<dbReference type="EMBL" id="CP107716">
    <property type="protein sequence ID" value="UYQ71013.1"/>
    <property type="molecule type" value="Genomic_DNA"/>
</dbReference>
<accession>A0ABY6IK93</accession>
<dbReference type="RefSeq" id="WP_264224677.1">
    <property type="nucleotide sequence ID" value="NZ_CP107716.1"/>
</dbReference>